<organism evidence="7 8">
    <name type="scientific">Marmoricola endophyticus</name>
    <dbReference type="NCBI Taxonomy" id="2040280"/>
    <lineage>
        <taxon>Bacteria</taxon>
        <taxon>Bacillati</taxon>
        <taxon>Actinomycetota</taxon>
        <taxon>Actinomycetes</taxon>
        <taxon>Propionibacteriales</taxon>
        <taxon>Nocardioidaceae</taxon>
        <taxon>Marmoricola</taxon>
    </lineage>
</organism>
<comment type="caution">
    <text evidence="7">The sequence shown here is derived from an EMBL/GenBank/DDBJ whole genome shotgun (WGS) entry which is preliminary data.</text>
</comment>
<evidence type="ECO:0000313" key="7">
    <source>
        <dbReference type="EMBL" id="GGF52445.1"/>
    </source>
</evidence>
<accession>A0A917BN00</accession>
<evidence type="ECO:0000313" key="8">
    <source>
        <dbReference type="Proteomes" id="UP000649179"/>
    </source>
</evidence>
<keyword evidence="4 5" id="KW-0472">Membrane</keyword>
<dbReference type="RefSeq" id="WP_188780330.1">
    <property type="nucleotide sequence ID" value="NZ_BMKQ01000001.1"/>
</dbReference>
<keyword evidence="8" id="KW-1185">Reference proteome</keyword>
<dbReference type="GO" id="GO:0012505">
    <property type="term" value="C:endomembrane system"/>
    <property type="evidence" value="ECO:0007669"/>
    <property type="project" value="UniProtKB-SubCell"/>
</dbReference>
<dbReference type="EMBL" id="BMKQ01000001">
    <property type="protein sequence ID" value="GGF52445.1"/>
    <property type="molecule type" value="Genomic_DNA"/>
</dbReference>
<reference evidence="7" key="1">
    <citation type="journal article" date="2014" name="Int. J. Syst. Evol. Microbiol.">
        <title>Complete genome sequence of Corynebacterium casei LMG S-19264T (=DSM 44701T), isolated from a smear-ripened cheese.</title>
        <authorList>
            <consortium name="US DOE Joint Genome Institute (JGI-PGF)"/>
            <person name="Walter F."/>
            <person name="Albersmeier A."/>
            <person name="Kalinowski J."/>
            <person name="Ruckert C."/>
        </authorList>
    </citation>
    <scope>NUCLEOTIDE SEQUENCE</scope>
    <source>
        <strain evidence="7">CGMCC 1.16067</strain>
    </source>
</reference>
<sequence>MGLVPSDLLDRDPGLALERTSLAWNRTALALLVNGVLAVVHHEGGLPQPVGLTLLTASLVIAAAASTHAAVRGRRVRRSTTCPGPSTVAVVALGTALTALCLGTAVAVVVSVPG</sequence>
<name>A0A917BN00_9ACTN</name>
<feature type="transmembrane region" description="Helical" evidence="5">
    <location>
        <begin position="91"/>
        <end position="112"/>
    </location>
</feature>
<protein>
    <recommendedName>
        <fullName evidence="6">DUF202 domain-containing protein</fullName>
    </recommendedName>
</protein>
<proteinExistence type="predicted"/>
<comment type="subcellular location">
    <subcellularLocation>
        <location evidence="1">Endomembrane system</location>
        <topology evidence="1">Multi-pass membrane protein</topology>
    </subcellularLocation>
</comment>
<dbReference type="Proteomes" id="UP000649179">
    <property type="component" value="Unassembled WGS sequence"/>
</dbReference>
<keyword evidence="3 5" id="KW-1133">Transmembrane helix</keyword>
<dbReference type="AlphaFoldDB" id="A0A917BN00"/>
<dbReference type="InterPro" id="IPR003807">
    <property type="entry name" value="DUF202"/>
</dbReference>
<feature type="domain" description="DUF202" evidence="6">
    <location>
        <begin position="12"/>
        <end position="77"/>
    </location>
</feature>
<reference evidence="7" key="2">
    <citation type="submission" date="2020-09" db="EMBL/GenBank/DDBJ databases">
        <authorList>
            <person name="Sun Q."/>
            <person name="Zhou Y."/>
        </authorList>
    </citation>
    <scope>NUCLEOTIDE SEQUENCE</scope>
    <source>
        <strain evidence="7">CGMCC 1.16067</strain>
    </source>
</reference>
<evidence type="ECO:0000259" key="6">
    <source>
        <dbReference type="Pfam" id="PF02656"/>
    </source>
</evidence>
<evidence type="ECO:0000256" key="5">
    <source>
        <dbReference type="SAM" id="Phobius"/>
    </source>
</evidence>
<feature type="transmembrane region" description="Helical" evidence="5">
    <location>
        <begin position="52"/>
        <end position="71"/>
    </location>
</feature>
<evidence type="ECO:0000256" key="1">
    <source>
        <dbReference type="ARBA" id="ARBA00004127"/>
    </source>
</evidence>
<gene>
    <name evidence="7" type="ORF">GCM10011519_28010</name>
</gene>
<evidence type="ECO:0000256" key="4">
    <source>
        <dbReference type="ARBA" id="ARBA00023136"/>
    </source>
</evidence>
<dbReference type="Pfam" id="PF02656">
    <property type="entry name" value="DUF202"/>
    <property type="match status" value="1"/>
</dbReference>
<keyword evidence="2 5" id="KW-0812">Transmembrane</keyword>
<evidence type="ECO:0000256" key="2">
    <source>
        <dbReference type="ARBA" id="ARBA00022692"/>
    </source>
</evidence>
<evidence type="ECO:0000256" key="3">
    <source>
        <dbReference type="ARBA" id="ARBA00022989"/>
    </source>
</evidence>